<evidence type="ECO:0000313" key="3">
    <source>
        <dbReference type="Proteomes" id="UP000717328"/>
    </source>
</evidence>
<dbReference type="PANTHER" id="PTHR19932">
    <property type="entry name" value="WD REPEAT AND HMG-BOX DNA BINDING PROTEIN"/>
    <property type="match status" value="1"/>
</dbReference>
<reference evidence="2" key="1">
    <citation type="submission" date="2021-02" db="EMBL/GenBank/DDBJ databases">
        <authorList>
            <person name="Nieuwenhuis M."/>
            <person name="Van De Peppel L.J.J."/>
        </authorList>
    </citation>
    <scope>NUCLEOTIDE SEQUENCE</scope>
    <source>
        <strain evidence="2">D49</strain>
    </source>
</reference>
<dbReference type="OrthoDB" id="427368at2759"/>
<sequence>MASNVGSTNGKIIVWNMSTEQPEIETTIEGIIPAIGDTLSPEYAHDCSVVWDTSGQYFYVASRAHDKDVSGVITALAISANGAYLASASQSKIHVWSTQTRRLITSQPASPSATITHLAFSPTENLIAWTDSQGTFSRWPKPISPNLPDPVKRSIATNAAATIPVRPKTNLFDDIAEGAIVAAGVHAQDDDVDLDAGFGDLDEDWIIDDLGGVGLKDAPEAAGTKKDAFVKEMVSITKAQPPFQPGSTPMEHRKRYLAYNMLGVIEVTDQDTHHIVNVEFFDRSTRQGYHFTDHFRYHLGYLGERGAVFACPTEETQPAQVLYKPYGTWNTRSEWTYVLKRPGSSVLGIAAGGLPASKSFRKNEDSDLQGYGNVVIATSESDLTFLSGTGRERRVVGLGADFVCMVAGAEWVFVVHRAGSTTIDGSQNLSYSIINFEDFSVKQRDVLPVPKGHILKWIGLTDQGAPAIYDSAGWVHVLTKFRIPHHASWARVMDTNLLERRKGKDESYWPVGISESNLMCLILKVCLA</sequence>
<organism evidence="2 3">
    <name type="scientific">Sphagnurus paluster</name>
    <dbReference type="NCBI Taxonomy" id="117069"/>
    <lineage>
        <taxon>Eukaryota</taxon>
        <taxon>Fungi</taxon>
        <taxon>Dikarya</taxon>
        <taxon>Basidiomycota</taxon>
        <taxon>Agaricomycotina</taxon>
        <taxon>Agaricomycetes</taxon>
        <taxon>Agaricomycetidae</taxon>
        <taxon>Agaricales</taxon>
        <taxon>Tricholomatineae</taxon>
        <taxon>Lyophyllaceae</taxon>
        <taxon>Sphagnurus</taxon>
    </lineage>
</organism>
<evidence type="ECO:0000259" key="1">
    <source>
        <dbReference type="Pfam" id="PF12341"/>
    </source>
</evidence>
<feature type="domain" description="WDHD1/CFT4 second beta-propeller" evidence="1">
    <location>
        <begin position="242"/>
        <end position="524"/>
    </location>
</feature>
<dbReference type="Pfam" id="PF12341">
    <property type="entry name" value="Mcl1_mid"/>
    <property type="match status" value="1"/>
</dbReference>
<dbReference type="Proteomes" id="UP000717328">
    <property type="component" value="Unassembled WGS sequence"/>
</dbReference>
<dbReference type="SUPFAM" id="SSF50978">
    <property type="entry name" value="WD40 repeat-like"/>
    <property type="match status" value="1"/>
</dbReference>
<dbReference type="GO" id="GO:0006281">
    <property type="term" value="P:DNA repair"/>
    <property type="evidence" value="ECO:0007669"/>
    <property type="project" value="TreeGrafter"/>
</dbReference>
<dbReference type="InterPro" id="IPR015943">
    <property type="entry name" value="WD40/YVTN_repeat-like_dom_sf"/>
</dbReference>
<keyword evidence="3" id="KW-1185">Reference proteome</keyword>
<dbReference type="Gene3D" id="2.130.10.10">
    <property type="entry name" value="YVTN repeat-like/Quinoprotein amine dehydrogenase"/>
    <property type="match status" value="1"/>
</dbReference>
<dbReference type="GO" id="GO:0006261">
    <property type="term" value="P:DNA-templated DNA replication"/>
    <property type="evidence" value="ECO:0007669"/>
    <property type="project" value="TreeGrafter"/>
</dbReference>
<accession>A0A9P7KKR0</accession>
<dbReference type="InterPro" id="IPR001680">
    <property type="entry name" value="WD40_rpt"/>
</dbReference>
<name>A0A9P7KKR0_9AGAR</name>
<dbReference type="GO" id="GO:0000278">
    <property type="term" value="P:mitotic cell cycle"/>
    <property type="evidence" value="ECO:0007669"/>
    <property type="project" value="TreeGrafter"/>
</dbReference>
<dbReference type="EMBL" id="JABCKI010000053">
    <property type="protein sequence ID" value="KAG5653429.1"/>
    <property type="molecule type" value="Genomic_DNA"/>
</dbReference>
<gene>
    <name evidence="2" type="ORF">H0H81_000430</name>
</gene>
<comment type="caution">
    <text evidence="2">The sequence shown here is derived from an EMBL/GenBank/DDBJ whole genome shotgun (WGS) entry which is preliminary data.</text>
</comment>
<dbReference type="SMART" id="SM00320">
    <property type="entry name" value="WD40"/>
    <property type="match status" value="2"/>
</dbReference>
<dbReference type="GO" id="GO:0003682">
    <property type="term" value="F:chromatin binding"/>
    <property type="evidence" value="ECO:0007669"/>
    <property type="project" value="TreeGrafter"/>
</dbReference>
<dbReference type="InterPro" id="IPR022100">
    <property type="entry name" value="WDHD1/CFT4_beta-prop_2nd"/>
</dbReference>
<dbReference type="InterPro" id="IPR036322">
    <property type="entry name" value="WD40_repeat_dom_sf"/>
</dbReference>
<protein>
    <recommendedName>
        <fullName evidence="1">WDHD1/CFT4 second beta-propeller domain-containing protein</fullName>
    </recommendedName>
</protein>
<reference evidence="2" key="2">
    <citation type="submission" date="2021-10" db="EMBL/GenBank/DDBJ databases">
        <title>Phylogenomics reveals ancestral predisposition of the termite-cultivated fungus Termitomyces towards a domesticated lifestyle.</title>
        <authorList>
            <person name="Auxier B."/>
            <person name="Grum-Grzhimaylo A."/>
            <person name="Cardenas M.E."/>
            <person name="Lodge J.D."/>
            <person name="Laessoe T."/>
            <person name="Pedersen O."/>
            <person name="Smith M.E."/>
            <person name="Kuyper T.W."/>
            <person name="Franco-Molano E.A."/>
            <person name="Baroni T.J."/>
            <person name="Aanen D.K."/>
        </authorList>
    </citation>
    <scope>NUCLEOTIDE SEQUENCE</scope>
    <source>
        <strain evidence="2">D49</strain>
    </source>
</reference>
<dbReference type="GO" id="GO:0043596">
    <property type="term" value="C:nuclear replication fork"/>
    <property type="evidence" value="ECO:0007669"/>
    <property type="project" value="TreeGrafter"/>
</dbReference>
<dbReference type="PANTHER" id="PTHR19932:SF10">
    <property type="entry name" value="WD REPEAT AND HMG-BOX DNA-BINDING PROTEIN 1"/>
    <property type="match status" value="1"/>
</dbReference>
<dbReference type="AlphaFoldDB" id="A0A9P7KKR0"/>
<evidence type="ECO:0000313" key="2">
    <source>
        <dbReference type="EMBL" id="KAG5653429.1"/>
    </source>
</evidence>
<proteinExistence type="predicted"/>